<evidence type="ECO:0000313" key="2">
    <source>
        <dbReference type="EMBL" id="SVB70403.1"/>
    </source>
</evidence>
<dbReference type="InterPro" id="IPR005123">
    <property type="entry name" value="Oxoglu/Fe-dep_dioxygenase_dom"/>
</dbReference>
<dbReference type="PROSITE" id="PS51471">
    <property type="entry name" value="FE2OG_OXY"/>
    <property type="match status" value="1"/>
</dbReference>
<sequence length="249" mass="28100">WKNTLKINSSHHGFLSIGGAKMEKAKRVDLKESFVWGLDLPDNHPSVNSENPFLGRNQWPGEMPELKNGVYPFFEAGLQCGRDLMRAFALGMEIPEESFTKEIKEPIARGSIIYYPPQSPDMGQTQFGVAPHTDYGCLTLLWQDQIGGLDVLNNDGEWVTAHPIEGTIVVNVGDLLTRWTNNAFKSTQHRVVNRKGVERYSMVVAWDPDYDTVVDPSLVCQNGEKVLYPPVRCGDYVLSRFDSSFSYRQ</sequence>
<dbReference type="InterPro" id="IPR044861">
    <property type="entry name" value="IPNS-like_FE2OG_OXY"/>
</dbReference>
<evidence type="ECO:0000259" key="1">
    <source>
        <dbReference type="PROSITE" id="PS51471"/>
    </source>
</evidence>
<name>A0A382G771_9ZZZZ</name>
<dbReference type="Gene3D" id="2.60.120.330">
    <property type="entry name" value="B-lactam Antibiotic, Isopenicillin N Synthase, Chain"/>
    <property type="match status" value="1"/>
</dbReference>
<organism evidence="2">
    <name type="scientific">marine metagenome</name>
    <dbReference type="NCBI Taxonomy" id="408172"/>
    <lineage>
        <taxon>unclassified sequences</taxon>
        <taxon>metagenomes</taxon>
        <taxon>ecological metagenomes</taxon>
    </lineage>
</organism>
<protein>
    <recommendedName>
        <fullName evidence="1">Fe2OG dioxygenase domain-containing protein</fullName>
    </recommendedName>
</protein>
<accession>A0A382G771</accession>
<feature type="non-terminal residue" evidence="2">
    <location>
        <position position="1"/>
    </location>
</feature>
<dbReference type="EMBL" id="UINC01053643">
    <property type="protein sequence ID" value="SVB70403.1"/>
    <property type="molecule type" value="Genomic_DNA"/>
</dbReference>
<dbReference type="AlphaFoldDB" id="A0A382G771"/>
<dbReference type="Pfam" id="PF03171">
    <property type="entry name" value="2OG-FeII_Oxy"/>
    <property type="match status" value="1"/>
</dbReference>
<reference evidence="2" key="1">
    <citation type="submission" date="2018-05" db="EMBL/GenBank/DDBJ databases">
        <authorList>
            <person name="Lanie J.A."/>
            <person name="Ng W.-L."/>
            <person name="Kazmierczak K.M."/>
            <person name="Andrzejewski T.M."/>
            <person name="Davidsen T.M."/>
            <person name="Wayne K.J."/>
            <person name="Tettelin H."/>
            <person name="Glass J.I."/>
            <person name="Rusch D."/>
            <person name="Podicherti R."/>
            <person name="Tsui H.-C.T."/>
            <person name="Winkler M.E."/>
        </authorList>
    </citation>
    <scope>NUCLEOTIDE SEQUENCE</scope>
</reference>
<dbReference type="InterPro" id="IPR050231">
    <property type="entry name" value="Iron_ascorbate_oxido_reductase"/>
</dbReference>
<gene>
    <name evidence="2" type="ORF">METZ01_LOCUS223257</name>
</gene>
<dbReference type="InterPro" id="IPR027443">
    <property type="entry name" value="IPNS-like_sf"/>
</dbReference>
<proteinExistence type="predicted"/>
<dbReference type="SUPFAM" id="SSF51197">
    <property type="entry name" value="Clavaminate synthase-like"/>
    <property type="match status" value="1"/>
</dbReference>
<feature type="domain" description="Fe2OG dioxygenase" evidence="1">
    <location>
        <begin position="106"/>
        <end position="208"/>
    </location>
</feature>
<dbReference type="PANTHER" id="PTHR47990">
    <property type="entry name" value="2-OXOGLUTARATE (2OG) AND FE(II)-DEPENDENT OXYGENASE SUPERFAMILY PROTEIN-RELATED"/>
    <property type="match status" value="1"/>
</dbReference>